<dbReference type="Proteomes" id="UP000319897">
    <property type="component" value="Unassembled WGS sequence"/>
</dbReference>
<dbReference type="Pfam" id="PF07277">
    <property type="entry name" value="SapC"/>
    <property type="match status" value="1"/>
</dbReference>
<evidence type="ECO:0000313" key="2">
    <source>
        <dbReference type="Proteomes" id="UP000319897"/>
    </source>
</evidence>
<dbReference type="InterPro" id="IPR010836">
    <property type="entry name" value="SapC"/>
</dbReference>
<dbReference type="AlphaFoldDB" id="A0A501XTI6"/>
<comment type="caution">
    <text evidence="1">The sequence shown here is derived from an EMBL/GenBank/DDBJ whole genome shotgun (WGS) entry which is preliminary data.</text>
</comment>
<protein>
    <submittedName>
        <fullName evidence="1">SapC family protein</fullName>
    </submittedName>
</protein>
<evidence type="ECO:0000313" key="1">
    <source>
        <dbReference type="EMBL" id="TPE63749.1"/>
    </source>
</evidence>
<name>A0A501XTI6_9SPHN</name>
<sequence length="249" mass="27616">MASQPAQLPLFYNNLIPLTSDLHADWGLGERTELSFARGTHAVPITVDEFVMCQRNYPIVFSEGTDGVPLALVGLREGENLFVDAEGNWTPGAYIPAYIRRHPFMLARLTPDANVLSLVFDDTTGLVGPEFESKMFDADKQPTDVTKNILQFCEQFEQAIARTKSFMEELNKLGLLMDGQAQIQNPGMEQPATFAGFKMVDEQKLQNLRGDQARKMVQNGMLGLVYAHLFSLSQMRSLFAIANPGLPAA</sequence>
<organism evidence="1 2">
    <name type="scientific">Sandaracinobacter neustonicus</name>
    <dbReference type="NCBI Taxonomy" id="1715348"/>
    <lineage>
        <taxon>Bacteria</taxon>
        <taxon>Pseudomonadati</taxon>
        <taxon>Pseudomonadota</taxon>
        <taxon>Alphaproteobacteria</taxon>
        <taxon>Sphingomonadales</taxon>
        <taxon>Sphingosinicellaceae</taxon>
        <taxon>Sandaracinobacter</taxon>
    </lineage>
</organism>
<gene>
    <name evidence="1" type="ORF">FJQ54_02535</name>
</gene>
<accession>A0A501XTI6</accession>
<dbReference type="RefSeq" id="WP_140926809.1">
    <property type="nucleotide sequence ID" value="NZ_VFSU01000011.1"/>
</dbReference>
<keyword evidence="2" id="KW-1185">Reference proteome</keyword>
<dbReference type="EMBL" id="VFSU01000011">
    <property type="protein sequence ID" value="TPE63749.1"/>
    <property type="molecule type" value="Genomic_DNA"/>
</dbReference>
<reference evidence="1 2" key="1">
    <citation type="submission" date="2019-06" db="EMBL/GenBank/DDBJ databases">
        <authorList>
            <person name="Lee I."/>
            <person name="Jang G.I."/>
            <person name="Hwang C.Y."/>
        </authorList>
    </citation>
    <scope>NUCLEOTIDE SEQUENCE [LARGE SCALE GENOMIC DNA]</scope>
    <source>
        <strain evidence="1 2">PAMC 28131</strain>
    </source>
</reference>
<dbReference type="OrthoDB" id="9806524at2"/>
<proteinExistence type="predicted"/>